<dbReference type="Proteomes" id="UP000253729">
    <property type="component" value="Unassembled WGS sequence"/>
</dbReference>
<feature type="region of interest" description="Disordered" evidence="1">
    <location>
        <begin position="55"/>
        <end position="75"/>
    </location>
</feature>
<proteinExistence type="predicted"/>
<organism evidence="2 3">
    <name type="scientific">Aspergillus welwitschiae</name>
    <dbReference type="NCBI Taxonomy" id="1341132"/>
    <lineage>
        <taxon>Eukaryota</taxon>
        <taxon>Fungi</taxon>
        <taxon>Dikarya</taxon>
        <taxon>Ascomycota</taxon>
        <taxon>Pezizomycotina</taxon>
        <taxon>Eurotiomycetes</taxon>
        <taxon>Eurotiomycetidae</taxon>
        <taxon>Eurotiales</taxon>
        <taxon>Aspergillaceae</taxon>
        <taxon>Aspergillus</taxon>
        <taxon>Aspergillus subgen. Circumdati</taxon>
    </lineage>
</organism>
<dbReference type="EMBL" id="KZ852059">
    <property type="protein sequence ID" value="RDH30613.1"/>
    <property type="molecule type" value="Genomic_DNA"/>
</dbReference>
<evidence type="ECO:0000313" key="2">
    <source>
        <dbReference type="EMBL" id="RDH30613.1"/>
    </source>
</evidence>
<dbReference type="RefSeq" id="XP_026623635.1">
    <property type="nucleotide sequence ID" value="XM_026767149.1"/>
</dbReference>
<evidence type="ECO:0000256" key="1">
    <source>
        <dbReference type="SAM" id="MobiDB-lite"/>
    </source>
</evidence>
<dbReference type="AlphaFoldDB" id="A0A3F3PUM0"/>
<keyword evidence="3" id="KW-1185">Reference proteome</keyword>
<protein>
    <submittedName>
        <fullName evidence="2">Uncharacterized protein</fullName>
    </submittedName>
</protein>
<reference evidence="2 3" key="1">
    <citation type="submission" date="2018-07" db="EMBL/GenBank/DDBJ databases">
        <title>The genomes of Aspergillus section Nigri reveals drivers in fungal speciation.</title>
        <authorList>
            <consortium name="DOE Joint Genome Institute"/>
            <person name="Vesth T.C."/>
            <person name="Nybo J."/>
            <person name="Theobald S."/>
            <person name="Brandl J."/>
            <person name="Frisvad J.C."/>
            <person name="Nielsen K.F."/>
            <person name="Lyhne E.K."/>
            <person name="Kogle M.E."/>
            <person name="Kuo A."/>
            <person name="Riley R."/>
            <person name="Clum A."/>
            <person name="Nolan M."/>
            <person name="Lipzen A."/>
            <person name="Salamov A."/>
            <person name="Henrissat B."/>
            <person name="Wiebenga A."/>
            <person name="De vries R.P."/>
            <person name="Grigoriev I.V."/>
            <person name="Mortensen U.H."/>
            <person name="Andersen M.R."/>
            <person name="Baker S.E."/>
        </authorList>
    </citation>
    <scope>NUCLEOTIDE SEQUENCE [LARGE SCALE GENOMIC DNA]</scope>
    <source>
        <strain evidence="2 3">CBS 139.54b</strain>
    </source>
</reference>
<name>A0A3F3PUM0_9EURO</name>
<sequence length="75" mass="8554">MMYDFPALRSKDMLDWSSEVVPTYRTALFLSHFVMPSSTMYLSQCLCVCPGQEKKKTNTAGAEPQEPVRQGHHFP</sequence>
<dbReference type="GeneID" id="38135505"/>
<evidence type="ECO:0000313" key="3">
    <source>
        <dbReference type="Proteomes" id="UP000253729"/>
    </source>
</evidence>
<gene>
    <name evidence="2" type="ORF">BDQ94DRAFT_148175</name>
</gene>
<accession>A0A3F3PUM0</accession>